<proteinExistence type="predicted"/>
<name>A0A1V9G2G8_9BACT</name>
<evidence type="ECO:0000313" key="2">
    <source>
        <dbReference type="EMBL" id="OQP64698.1"/>
    </source>
</evidence>
<dbReference type="InterPro" id="IPR002035">
    <property type="entry name" value="VWF_A"/>
</dbReference>
<dbReference type="Proteomes" id="UP000192796">
    <property type="component" value="Unassembled WGS sequence"/>
</dbReference>
<organism evidence="2 3">
    <name type="scientific">Niastella vici</name>
    <dbReference type="NCBI Taxonomy" id="1703345"/>
    <lineage>
        <taxon>Bacteria</taxon>
        <taxon>Pseudomonadati</taxon>
        <taxon>Bacteroidota</taxon>
        <taxon>Chitinophagia</taxon>
        <taxon>Chitinophagales</taxon>
        <taxon>Chitinophagaceae</taxon>
        <taxon>Niastella</taxon>
    </lineage>
</organism>
<dbReference type="EMBL" id="LVYD01000041">
    <property type="protein sequence ID" value="OQP64698.1"/>
    <property type="molecule type" value="Genomic_DNA"/>
</dbReference>
<dbReference type="AlphaFoldDB" id="A0A1V9G2G8"/>
<dbReference type="InterPro" id="IPR021908">
    <property type="entry name" value="YfbK_C"/>
</dbReference>
<dbReference type="InterPro" id="IPR022156">
    <property type="entry name" value="Uncharacterised_YfbK_N"/>
</dbReference>
<dbReference type="CDD" id="cd01465">
    <property type="entry name" value="vWA_subgroup"/>
    <property type="match status" value="1"/>
</dbReference>
<dbReference type="InterPro" id="IPR051173">
    <property type="entry name" value="Ca_channel_alpha-2/delta"/>
</dbReference>
<dbReference type="STRING" id="1703345.A3860_18220"/>
<feature type="domain" description="VWFA" evidence="1">
    <location>
        <begin position="244"/>
        <end position="422"/>
    </location>
</feature>
<dbReference type="Pfam" id="PF12034">
    <property type="entry name" value="YfbK_C"/>
    <property type="match status" value="1"/>
</dbReference>
<gene>
    <name evidence="2" type="ORF">A3860_18220</name>
</gene>
<dbReference type="PANTHER" id="PTHR10166">
    <property type="entry name" value="VOLTAGE-DEPENDENT CALCIUM CHANNEL SUBUNIT ALPHA-2/DELTA-RELATED"/>
    <property type="match status" value="1"/>
</dbReference>
<evidence type="ECO:0000313" key="3">
    <source>
        <dbReference type="Proteomes" id="UP000192796"/>
    </source>
</evidence>
<dbReference type="Pfam" id="PF00092">
    <property type="entry name" value="VWA"/>
    <property type="match status" value="1"/>
</dbReference>
<evidence type="ECO:0000259" key="1">
    <source>
        <dbReference type="PROSITE" id="PS50234"/>
    </source>
</evidence>
<reference evidence="2 3" key="1">
    <citation type="submission" date="2016-03" db="EMBL/GenBank/DDBJ databases">
        <title>Niastella vici sp. nov., isolated from farmland soil.</title>
        <authorList>
            <person name="Chen L."/>
            <person name="Wang D."/>
            <person name="Yang S."/>
            <person name="Wang G."/>
        </authorList>
    </citation>
    <scope>NUCLEOTIDE SEQUENCE [LARGE SCALE GENOMIC DNA]</scope>
    <source>
        <strain evidence="2 3">DJ57</strain>
    </source>
</reference>
<dbReference type="Gene3D" id="3.40.50.410">
    <property type="entry name" value="von Willebrand factor, type A domain"/>
    <property type="match status" value="1"/>
</dbReference>
<accession>A0A1V9G2G8</accession>
<dbReference type="PROSITE" id="PS50234">
    <property type="entry name" value="VWFA"/>
    <property type="match status" value="1"/>
</dbReference>
<dbReference type="PANTHER" id="PTHR10166:SF37">
    <property type="entry name" value="STOLID, ISOFORM H"/>
    <property type="match status" value="1"/>
</dbReference>
<dbReference type="Pfam" id="PF12450">
    <property type="entry name" value="vWF_A"/>
    <property type="match status" value="1"/>
</dbReference>
<dbReference type="SUPFAM" id="SSF53300">
    <property type="entry name" value="vWA-like"/>
    <property type="match status" value="1"/>
</dbReference>
<dbReference type="SMART" id="SM00327">
    <property type="entry name" value="VWA"/>
    <property type="match status" value="1"/>
</dbReference>
<comment type="caution">
    <text evidence="2">The sequence shown here is derived from an EMBL/GenBank/DDBJ whole genome shotgun (WGS) entry which is preliminary data.</text>
</comment>
<sequence length="595" mass="66519">MLISKLCNYFSILKTAVVILTSFLFVFTANAQYYLRGEIRDEKNNLLSNARIVLHSTGYVYSSGSRGSFGIMTAKLIDSVTVSLDGYQALSVKLETAKYHSLILKTLFTSANLQKNRLLSFTRNLKPSDRRNWTVGTETYNSLVENDFVQTEKYPETGFAINTDKASYSNVRRFLNMNTTVPPDAVRTEELLNYFNFTYIDPPRDSVFGFQSYVTECPWNKANQLLALHISARKLDPEKIPPSNLVFLIDVSGSMDMPNRLPLLKSAFTLLVNNLRDKDTISIVVYGSTIGIWLPPTSGTQKEKIRKSIEDLYPGGSTPGESGIRTAYSLAKSQFIKGGNNRVILATDGDFNVGQTSDDELEKLITLHQQSGIYLTCLGVGMGNYKDSKLEVLAKKGNGNFAYLDNEREAEKVLVKELTQTLYSVADNAFLNIDFNPNLVKNYRLIGFDNKWKALVDSVSELDGGEVGSGHSVIALFELDPAFAGGPGTNGNLANISIRYKLPNDTLQRYTTYRCPYTVTPFNMLPATYRFASSVAMFAGLLKDSKYARNYSFSDVIKLATESEDAHDAIQQEFITIIEKAKKIYGKERKKKKLL</sequence>
<protein>
    <recommendedName>
        <fullName evidence="1">VWFA domain-containing protein</fullName>
    </recommendedName>
</protein>
<dbReference type="InterPro" id="IPR036465">
    <property type="entry name" value="vWFA_dom_sf"/>
</dbReference>
<keyword evidence="3" id="KW-1185">Reference proteome</keyword>